<dbReference type="RefSeq" id="WP_236711940.1">
    <property type="nucleotide sequence ID" value="NZ_DF968477.1"/>
</dbReference>
<accession>A0A0K8PXX3</accession>
<keyword evidence="2" id="KW-1185">Reference proteome</keyword>
<proteinExistence type="predicted"/>
<reference evidence="1" key="1">
    <citation type="journal article" date="2015" name="Genome Announc.">
        <title>Draft Genome Sequence of Thiostrepton-Producing Streptomyces azureus ATCC 14921.</title>
        <authorList>
            <person name="Sakihara K."/>
            <person name="Maeda J."/>
            <person name="Tashiro K."/>
            <person name="Fujino Y."/>
            <person name="Kuhara S."/>
            <person name="Ohshima T."/>
            <person name="Ogata S."/>
            <person name="Doi K."/>
        </authorList>
    </citation>
    <scope>NUCLEOTIDE SEQUENCE [LARGE SCALE GENOMIC DNA]</scope>
    <source>
        <strain evidence="1">ATCC14921</strain>
    </source>
</reference>
<evidence type="ECO:0000313" key="2">
    <source>
        <dbReference type="Proteomes" id="UP000053859"/>
    </source>
</evidence>
<dbReference type="PATRIC" id="fig|146537.3.peg.8041"/>
<gene>
    <name evidence="1" type="ORF">SAZU_7631</name>
</gene>
<dbReference type="EMBL" id="DF968477">
    <property type="protein sequence ID" value="GAP52752.1"/>
    <property type="molecule type" value="Genomic_DNA"/>
</dbReference>
<name>A0A0K8PXX3_STRAJ</name>
<protein>
    <submittedName>
        <fullName evidence="1">Uncharacterized protein</fullName>
    </submittedName>
</protein>
<dbReference type="AlphaFoldDB" id="A0A0K8PXX3"/>
<sequence length="51" mass="5622">MFIRQFLEEGIVGRTTRYDTDPGFNSDDTETVRIIAEHFGLPAAPLGPGRG</sequence>
<evidence type="ECO:0000313" key="1">
    <source>
        <dbReference type="EMBL" id="GAP52752.1"/>
    </source>
</evidence>
<organism evidence="1 2">
    <name type="scientific">Streptomyces azureus</name>
    <dbReference type="NCBI Taxonomy" id="146537"/>
    <lineage>
        <taxon>Bacteria</taxon>
        <taxon>Bacillati</taxon>
        <taxon>Actinomycetota</taxon>
        <taxon>Actinomycetes</taxon>
        <taxon>Kitasatosporales</taxon>
        <taxon>Streptomycetaceae</taxon>
        <taxon>Streptomyces</taxon>
    </lineage>
</organism>
<dbReference type="Proteomes" id="UP000053859">
    <property type="component" value="Unassembled WGS sequence"/>
</dbReference>